<evidence type="ECO:0000256" key="1">
    <source>
        <dbReference type="ARBA" id="ARBA00006226"/>
    </source>
</evidence>
<dbReference type="PANTHER" id="PTHR35601">
    <property type="entry name" value="TOXIN RELE"/>
    <property type="match status" value="1"/>
</dbReference>
<dbReference type="InterPro" id="IPR035093">
    <property type="entry name" value="RelE/ParE_toxin_dom_sf"/>
</dbReference>
<reference evidence="3 4" key="2">
    <citation type="submission" date="2019-09" db="EMBL/GenBank/DDBJ databases">
        <title>Mesorhizobium sp. MaA-C15 isolated from Microcystis aeruginosa.</title>
        <authorList>
            <person name="Jeong S.E."/>
            <person name="Jin H.M."/>
            <person name="Jeon C.O."/>
        </authorList>
    </citation>
    <scope>NUCLEOTIDE SEQUENCE [LARGE SCALE GENOMIC DNA]</scope>
    <source>
        <strain evidence="3 4">MaA-C15</strain>
    </source>
</reference>
<dbReference type="OrthoDB" id="5570653at2"/>
<dbReference type="InterPro" id="IPR007712">
    <property type="entry name" value="RelE/ParE_toxin"/>
</dbReference>
<dbReference type="Pfam" id="PF05016">
    <property type="entry name" value="ParE_toxin"/>
    <property type="match status" value="1"/>
</dbReference>
<dbReference type="NCBIfam" id="TIGR02385">
    <property type="entry name" value="RelE_StbE"/>
    <property type="match status" value="1"/>
</dbReference>
<dbReference type="Gene3D" id="3.30.2310.20">
    <property type="entry name" value="RelE-like"/>
    <property type="match status" value="1"/>
</dbReference>
<evidence type="ECO:0000313" key="4">
    <source>
        <dbReference type="Proteomes" id="UP000323258"/>
    </source>
</evidence>
<protein>
    <submittedName>
        <fullName evidence="3">Type II toxin-antitoxin system RelE/ParE family toxin</fullName>
    </submittedName>
</protein>
<comment type="caution">
    <text evidence="3">The sequence shown here is derived from an EMBL/GenBank/DDBJ whole genome shotgun (WGS) entry which is preliminary data.</text>
</comment>
<accession>A0A5D4GWK5</accession>
<organism evidence="3 4">
    <name type="scientific">Neoaquamicrobium microcysteis</name>
    <dbReference type="NCBI Taxonomy" id="2682781"/>
    <lineage>
        <taxon>Bacteria</taxon>
        <taxon>Pseudomonadati</taxon>
        <taxon>Pseudomonadota</taxon>
        <taxon>Alphaproteobacteria</taxon>
        <taxon>Hyphomicrobiales</taxon>
        <taxon>Phyllobacteriaceae</taxon>
        <taxon>Neoaquamicrobium</taxon>
    </lineage>
</organism>
<comment type="similarity">
    <text evidence="1">Belongs to the RelE toxin family.</text>
</comment>
<dbReference type="SUPFAM" id="SSF143011">
    <property type="entry name" value="RelE-like"/>
    <property type="match status" value="1"/>
</dbReference>
<proteinExistence type="inferred from homology"/>
<sequence>MEISAAAEKQLSRLDRVVAKRVARFLLERVAGSADPRAIGKALQGNKNEFWSYRVGDYRVICEIHDQRVVVVVIDVDHRSKVYR</sequence>
<reference evidence="3 4" key="1">
    <citation type="submission" date="2019-08" db="EMBL/GenBank/DDBJ databases">
        <authorList>
            <person name="Seo Y.L."/>
        </authorList>
    </citation>
    <scope>NUCLEOTIDE SEQUENCE [LARGE SCALE GENOMIC DNA]</scope>
    <source>
        <strain evidence="3 4">MaA-C15</strain>
    </source>
</reference>
<name>A0A5D4GWK5_9HYPH</name>
<dbReference type="Proteomes" id="UP000323258">
    <property type="component" value="Unassembled WGS sequence"/>
</dbReference>
<dbReference type="EMBL" id="VSZS01000062">
    <property type="protein sequence ID" value="TYR32514.1"/>
    <property type="molecule type" value="Genomic_DNA"/>
</dbReference>
<gene>
    <name evidence="3" type="ORF">FY036_10930</name>
</gene>
<dbReference type="AlphaFoldDB" id="A0A5D4GWK5"/>
<evidence type="ECO:0000256" key="2">
    <source>
        <dbReference type="ARBA" id="ARBA00022649"/>
    </source>
</evidence>
<evidence type="ECO:0000313" key="3">
    <source>
        <dbReference type="EMBL" id="TYR32514.1"/>
    </source>
</evidence>
<dbReference type="PANTHER" id="PTHR35601:SF1">
    <property type="entry name" value="TOXIN RELE"/>
    <property type="match status" value="1"/>
</dbReference>
<keyword evidence="2" id="KW-1277">Toxin-antitoxin system</keyword>
<keyword evidence="4" id="KW-1185">Reference proteome</keyword>